<dbReference type="GO" id="GO:0003677">
    <property type="term" value="F:DNA binding"/>
    <property type="evidence" value="ECO:0007669"/>
    <property type="project" value="InterPro"/>
</dbReference>
<gene>
    <name evidence="2" type="ORF">DENOEST_3617</name>
</gene>
<dbReference type="RefSeq" id="WP_145769498.1">
    <property type="nucleotide sequence ID" value="NZ_LR778301.1"/>
</dbReference>
<name>A0A6S6Y1N7_9PROT</name>
<dbReference type="AlphaFoldDB" id="A0A6S6Y1N7"/>
<accession>A0A6S6Y1N7</accession>
<dbReference type="KEGG" id="doe:DENOEST_3617"/>
<evidence type="ECO:0000313" key="2">
    <source>
        <dbReference type="EMBL" id="CAB1370771.1"/>
    </source>
</evidence>
<dbReference type="EMBL" id="LR778301">
    <property type="protein sequence ID" value="CAB1370771.1"/>
    <property type="molecule type" value="Genomic_DNA"/>
</dbReference>
<dbReference type="Proteomes" id="UP000515733">
    <property type="component" value="Chromosome"/>
</dbReference>
<dbReference type="InterPro" id="IPR001387">
    <property type="entry name" value="Cro/C1-type_HTH"/>
</dbReference>
<feature type="domain" description="HTH cro/C1-type" evidence="1">
    <location>
        <begin position="25"/>
        <end position="57"/>
    </location>
</feature>
<sequence>MKRVVKKPFPSDPEILTPAHLGRAIRAARTQSGLTQEQAALFCNMSKQTYVGIELGKEGTAIGSILVVAKNMGVALFVAPSRQRDKLKRQLSALMVTSDEA</sequence>
<protein>
    <submittedName>
        <fullName evidence="2">Transcriptional regulator</fullName>
    </submittedName>
</protein>
<dbReference type="InterPro" id="IPR010982">
    <property type="entry name" value="Lambda_DNA-bd_dom_sf"/>
</dbReference>
<dbReference type="SUPFAM" id="SSF47413">
    <property type="entry name" value="lambda repressor-like DNA-binding domains"/>
    <property type="match status" value="1"/>
</dbReference>
<dbReference type="Gene3D" id="1.10.260.40">
    <property type="entry name" value="lambda repressor-like DNA-binding domains"/>
    <property type="match status" value="1"/>
</dbReference>
<dbReference type="Pfam" id="PF01381">
    <property type="entry name" value="HTH_3"/>
    <property type="match status" value="1"/>
</dbReference>
<reference evidence="2 3" key="1">
    <citation type="submission" date="2020-03" db="EMBL/GenBank/DDBJ databases">
        <authorList>
            <consortium name="Genoscope - CEA"/>
            <person name="William W."/>
        </authorList>
    </citation>
    <scope>NUCLEOTIDE SEQUENCE [LARGE SCALE GENOMIC DNA]</scope>
    <source>
        <strain evidence="3">DSM 16959</strain>
    </source>
</reference>
<evidence type="ECO:0000313" key="3">
    <source>
        <dbReference type="Proteomes" id="UP000515733"/>
    </source>
</evidence>
<dbReference type="CDD" id="cd00093">
    <property type="entry name" value="HTH_XRE"/>
    <property type="match status" value="1"/>
</dbReference>
<keyword evidence="3" id="KW-1185">Reference proteome</keyword>
<proteinExistence type="predicted"/>
<dbReference type="OrthoDB" id="9156307at2"/>
<organism evidence="2 3">
    <name type="scientific">Denitratisoma oestradiolicum</name>
    <dbReference type="NCBI Taxonomy" id="311182"/>
    <lineage>
        <taxon>Bacteria</taxon>
        <taxon>Pseudomonadati</taxon>
        <taxon>Pseudomonadota</taxon>
        <taxon>Betaproteobacteria</taxon>
        <taxon>Nitrosomonadales</taxon>
        <taxon>Sterolibacteriaceae</taxon>
        <taxon>Denitratisoma</taxon>
    </lineage>
</organism>
<dbReference type="PROSITE" id="PS50943">
    <property type="entry name" value="HTH_CROC1"/>
    <property type="match status" value="1"/>
</dbReference>
<evidence type="ECO:0000259" key="1">
    <source>
        <dbReference type="PROSITE" id="PS50943"/>
    </source>
</evidence>